<gene>
    <name evidence="2" type="primary">X975_05610</name>
    <name evidence="2" type="ORF">CEXT_53691</name>
</gene>
<dbReference type="AlphaFoldDB" id="A0AAV4X9C6"/>
<feature type="compositionally biased region" description="Polar residues" evidence="1">
    <location>
        <begin position="52"/>
        <end position="63"/>
    </location>
</feature>
<comment type="caution">
    <text evidence="2">The sequence shown here is derived from an EMBL/GenBank/DDBJ whole genome shotgun (WGS) entry which is preliminary data.</text>
</comment>
<dbReference type="SUPFAM" id="SSF48371">
    <property type="entry name" value="ARM repeat"/>
    <property type="match status" value="1"/>
</dbReference>
<sequence>MKLPLVEVLQKDKMQHMQLPIHDLKTIMSKNSLKQSRHPRSLVFRRQERGKLQTNFSKNSSREVSPGRLSHTDSMRSESSGRSNYVTHYTRSVSIRDHNHIVDESRLKGILHRLLRDEDKERQASLIRQLRAIFEHPENFKMILSNRDDIFSTFEDFIQLGLNTELKHEFVLTVGSLGAILGIKARRTVFRRYDSYAKGLPKVKPQPKKSVMYLKQLALAKTGCNRKVLVTVLRSIDLLTIEENGPITPSFMTQIQKLLIELNHAVLAVRSVQIVEEFYKCIMVDITEAHRELLKSCSETLHSAVDQEIYKITLLSSICALVDIGNAKHSLIRMFAFKPSFFDLMINHLKLTEPNFRKFFLICKRLFCTPYILIAKGIHILCYDLCILRLNSHDPELQDEFALLLTLIPLMLFLRGSSLNNCKASYLQLSTKDVDLSSRPQLSILDLWTAFEDI</sequence>
<evidence type="ECO:0000256" key="1">
    <source>
        <dbReference type="SAM" id="MobiDB-lite"/>
    </source>
</evidence>
<proteinExistence type="predicted"/>
<reference evidence="2 3" key="1">
    <citation type="submission" date="2021-06" db="EMBL/GenBank/DDBJ databases">
        <title>Caerostris extrusa draft genome.</title>
        <authorList>
            <person name="Kono N."/>
            <person name="Arakawa K."/>
        </authorList>
    </citation>
    <scope>NUCLEOTIDE SEQUENCE [LARGE SCALE GENOMIC DNA]</scope>
</reference>
<dbReference type="InterPro" id="IPR016024">
    <property type="entry name" value="ARM-type_fold"/>
</dbReference>
<feature type="region of interest" description="Disordered" evidence="1">
    <location>
        <begin position="30"/>
        <end position="84"/>
    </location>
</feature>
<dbReference type="Proteomes" id="UP001054945">
    <property type="component" value="Unassembled WGS sequence"/>
</dbReference>
<dbReference type="EMBL" id="BPLR01017400">
    <property type="protein sequence ID" value="GIY91288.1"/>
    <property type="molecule type" value="Genomic_DNA"/>
</dbReference>
<organism evidence="2 3">
    <name type="scientific">Caerostris extrusa</name>
    <name type="common">Bark spider</name>
    <name type="synonym">Caerostris bankana</name>
    <dbReference type="NCBI Taxonomy" id="172846"/>
    <lineage>
        <taxon>Eukaryota</taxon>
        <taxon>Metazoa</taxon>
        <taxon>Ecdysozoa</taxon>
        <taxon>Arthropoda</taxon>
        <taxon>Chelicerata</taxon>
        <taxon>Arachnida</taxon>
        <taxon>Araneae</taxon>
        <taxon>Araneomorphae</taxon>
        <taxon>Entelegynae</taxon>
        <taxon>Araneoidea</taxon>
        <taxon>Araneidae</taxon>
        <taxon>Caerostris</taxon>
    </lineage>
</organism>
<keyword evidence="3" id="KW-1185">Reference proteome</keyword>
<name>A0AAV4X9C6_CAEEX</name>
<evidence type="ECO:0000313" key="3">
    <source>
        <dbReference type="Proteomes" id="UP001054945"/>
    </source>
</evidence>
<evidence type="ECO:0000313" key="2">
    <source>
        <dbReference type="EMBL" id="GIY91288.1"/>
    </source>
</evidence>
<accession>A0AAV4X9C6</accession>
<protein>
    <submittedName>
        <fullName evidence="2">Uncharacterized protein</fullName>
    </submittedName>
</protein>